<evidence type="ECO:0000256" key="1">
    <source>
        <dbReference type="SAM" id="MobiDB-lite"/>
    </source>
</evidence>
<proteinExistence type="predicted"/>
<protein>
    <recommendedName>
        <fullName evidence="2">F-box domain-containing protein</fullName>
    </recommendedName>
</protein>
<evidence type="ECO:0000313" key="3">
    <source>
        <dbReference type="EMBL" id="TMW59335.1"/>
    </source>
</evidence>
<feature type="compositionally biased region" description="Polar residues" evidence="1">
    <location>
        <begin position="261"/>
        <end position="270"/>
    </location>
</feature>
<organism evidence="3 4">
    <name type="scientific">Pythium oligandrum</name>
    <name type="common">Mycoparasitic fungus</name>
    <dbReference type="NCBI Taxonomy" id="41045"/>
    <lineage>
        <taxon>Eukaryota</taxon>
        <taxon>Sar</taxon>
        <taxon>Stramenopiles</taxon>
        <taxon>Oomycota</taxon>
        <taxon>Peronosporomycetes</taxon>
        <taxon>Pythiales</taxon>
        <taxon>Pythiaceae</taxon>
        <taxon>Pythium</taxon>
    </lineage>
</organism>
<feature type="domain" description="F-box" evidence="2">
    <location>
        <begin position="15"/>
        <end position="61"/>
    </location>
</feature>
<dbReference type="PROSITE" id="PS50181">
    <property type="entry name" value="FBOX"/>
    <property type="match status" value="1"/>
</dbReference>
<feature type="compositionally biased region" description="Basic and acidic residues" evidence="1">
    <location>
        <begin position="271"/>
        <end position="283"/>
    </location>
</feature>
<comment type="caution">
    <text evidence="3">The sequence shown here is derived from an EMBL/GenBank/DDBJ whole genome shotgun (WGS) entry which is preliminary data.</text>
</comment>
<feature type="region of interest" description="Disordered" evidence="1">
    <location>
        <begin position="253"/>
        <end position="288"/>
    </location>
</feature>
<keyword evidence="4" id="KW-1185">Reference proteome</keyword>
<accession>A0A8K1CA64</accession>
<dbReference type="EMBL" id="SPLM01000109">
    <property type="protein sequence ID" value="TMW59335.1"/>
    <property type="molecule type" value="Genomic_DNA"/>
</dbReference>
<dbReference type="AlphaFoldDB" id="A0A8K1CA64"/>
<gene>
    <name evidence="3" type="ORF">Poli38472_004404</name>
</gene>
<reference evidence="3" key="1">
    <citation type="submission" date="2019-03" db="EMBL/GenBank/DDBJ databases">
        <title>Long read genome sequence of the mycoparasitic Pythium oligandrum ATCC 38472 isolated from sugarbeet rhizosphere.</title>
        <authorList>
            <person name="Gaulin E."/>
        </authorList>
    </citation>
    <scope>NUCLEOTIDE SEQUENCE</scope>
    <source>
        <strain evidence="3">ATCC 38472_TT</strain>
    </source>
</reference>
<dbReference type="Proteomes" id="UP000794436">
    <property type="component" value="Unassembled WGS sequence"/>
</dbReference>
<dbReference type="InterPro" id="IPR001810">
    <property type="entry name" value="F-box_dom"/>
</dbReference>
<evidence type="ECO:0000259" key="2">
    <source>
        <dbReference type="PROSITE" id="PS50181"/>
    </source>
</evidence>
<sequence length="605" mass="69937">MGNKPSARRRSYIPHAPVCALPDEVLKVLAEYLVGVEVFALSHVNQRFYRQLSAEDVWATRVQHKTPPPNLSTKVPVLPRCWQKQAYAQSRCIVSCPWNPVVDDSKRVHEECATMLRPHLAYTVDIWFCVLPETVNGIKFVDVHCSVNHQVTVRVPTGIWCHLGWKLEEHETVYFNGREISQAQRTDMHYFAWNGELRSNFLGLTAPTYPYDTNAYFALHGVIYKLRFWPDDLYDDVTRLSRLESLSHESIRDLRGRSNEQGRPNQGTESNHFEKRRQMDDTRRRPHASAAAVDALPDEIVDVLAEYLVGVEAFALSHVNRSFYRQLSGEDVWAYRIRELTPPSWHSKRLTAMPRCWQKQAYAQSRCILSLPLDLEDKSDMNRAPGSFVTMLHPQLDYTLDVWFCVPPQLAKGAKYVNVYCSINQQLTVRIKTGVWCHLAWVLDEFETVYLNGKAIAEIQRTGMHHFTWDGELRSNFFGFTTSKHTYDLRSRFAMHGLIHSIRYWSSSYSDRVEHLALFENLDVVSGHDTRVEYDDRGRPNQGVFCSQPQEMMGVLSSLSRYKSRARQPAKQIVKTKPKRSWWQWCFCQADSTINSHRPLGAPAA</sequence>
<evidence type="ECO:0000313" key="4">
    <source>
        <dbReference type="Proteomes" id="UP000794436"/>
    </source>
</evidence>
<name>A0A8K1CA64_PYTOL</name>